<name>A0AAD1U1V4_EUPCR</name>
<gene>
    <name evidence="5" type="ORF">ECRASSUSDP1_LOCUS4</name>
</gene>
<evidence type="ECO:0000313" key="5">
    <source>
        <dbReference type="EMBL" id="CAI2358721.1"/>
    </source>
</evidence>
<dbReference type="AlphaFoldDB" id="A0AAD1U1V4"/>
<dbReference type="CDD" id="cd00051">
    <property type="entry name" value="EFh"/>
    <property type="match status" value="2"/>
</dbReference>
<keyword evidence="1" id="KW-0479">Metal-binding</keyword>
<dbReference type="PANTHER" id="PTHR34524:SF6">
    <property type="entry name" value="CALCYPHOSINE LIKE"/>
    <property type="match status" value="1"/>
</dbReference>
<keyword evidence="3" id="KW-0106">Calcium</keyword>
<feature type="domain" description="EF-hand" evidence="4">
    <location>
        <begin position="680"/>
        <end position="715"/>
    </location>
</feature>
<feature type="domain" description="EF-hand" evidence="4">
    <location>
        <begin position="196"/>
        <end position="231"/>
    </location>
</feature>
<feature type="domain" description="EF-hand" evidence="4">
    <location>
        <begin position="554"/>
        <end position="589"/>
    </location>
</feature>
<accession>A0AAD1U1V4</accession>
<dbReference type="PROSITE" id="PS50222">
    <property type="entry name" value="EF_HAND_2"/>
    <property type="match status" value="4"/>
</dbReference>
<evidence type="ECO:0000256" key="2">
    <source>
        <dbReference type="ARBA" id="ARBA00022737"/>
    </source>
</evidence>
<evidence type="ECO:0000259" key="4">
    <source>
        <dbReference type="PROSITE" id="PS50222"/>
    </source>
</evidence>
<dbReference type="InterPro" id="IPR002048">
    <property type="entry name" value="EF_hand_dom"/>
</dbReference>
<dbReference type="EMBL" id="CAMPGE010000004">
    <property type="protein sequence ID" value="CAI2358721.1"/>
    <property type="molecule type" value="Genomic_DNA"/>
</dbReference>
<proteinExistence type="predicted"/>
<dbReference type="Proteomes" id="UP001295684">
    <property type="component" value="Unassembled WGS sequence"/>
</dbReference>
<dbReference type="GO" id="GO:0005509">
    <property type="term" value="F:calcium ion binding"/>
    <property type="evidence" value="ECO:0007669"/>
    <property type="project" value="InterPro"/>
</dbReference>
<dbReference type="PROSITE" id="PS00018">
    <property type="entry name" value="EF_HAND_1"/>
    <property type="match status" value="3"/>
</dbReference>
<dbReference type="InterPro" id="IPR011992">
    <property type="entry name" value="EF-hand-dom_pair"/>
</dbReference>
<feature type="domain" description="EF-hand" evidence="4">
    <location>
        <begin position="71"/>
        <end position="106"/>
    </location>
</feature>
<protein>
    <recommendedName>
        <fullName evidence="4">EF-hand domain-containing protein</fullName>
    </recommendedName>
</protein>
<dbReference type="SMART" id="SM00054">
    <property type="entry name" value="EFh"/>
    <property type="match status" value="4"/>
</dbReference>
<dbReference type="InterPro" id="IPR018247">
    <property type="entry name" value="EF_Hand_1_Ca_BS"/>
</dbReference>
<dbReference type="Pfam" id="PF13499">
    <property type="entry name" value="EF-hand_7"/>
    <property type="match status" value="2"/>
</dbReference>
<dbReference type="Pfam" id="PF13833">
    <property type="entry name" value="EF-hand_8"/>
    <property type="match status" value="1"/>
</dbReference>
<dbReference type="Gene3D" id="1.10.238.10">
    <property type="entry name" value="EF-hand"/>
    <property type="match status" value="4"/>
</dbReference>
<dbReference type="InterPro" id="IPR051581">
    <property type="entry name" value="Ca-bind"/>
</dbReference>
<keyword evidence="2" id="KW-0677">Repeat</keyword>
<organism evidence="5 6">
    <name type="scientific">Euplotes crassus</name>
    <dbReference type="NCBI Taxonomy" id="5936"/>
    <lineage>
        <taxon>Eukaryota</taxon>
        <taxon>Sar</taxon>
        <taxon>Alveolata</taxon>
        <taxon>Ciliophora</taxon>
        <taxon>Intramacronucleata</taxon>
        <taxon>Spirotrichea</taxon>
        <taxon>Hypotrichia</taxon>
        <taxon>Euplotida</taxon>
        <taxon>Euplotidae</taxon>
        <taxon>Moneuplotes</taxon>
    </lineage>
</organism>
<dbReference type="PANTHER" id="PTHR34524">
    <property type="entry name" value="CALCYPHOSIN"/>
    <property type="match status" value="1"/>
</dbReference>
<dbReference type="SUPFAM" id="SSF47473">
    <property type="entry name" value="EF-hand"/>
    <property type="match status" value="2"/>
</dbReference>
<evidence type="ECO:0000256" key="3">
    <source>
        <dbReference type="ARBA" id="ARBA00022837"/>
    </source>
</evidence>
<evidence type="ECO:0000256" key="1">
    <source>
        <dbReference type="ARBA" id="ARBA00022723"/>
    </source>
</evidence>
<comment type="caution">
    <text evidence="5">The sequence shown here is derived from an EMBL/GenBank/DDBJ whole genome shotgun (WGS) entry which is preliminary data.</text>
</comment>
<reference evidence="5" key="1">
    <citation type="submission" date="2023-07" db="EMBL/GenBank/DDBJ databases">
        <authorList>
            <consortium name="AG Swart"/>
            <person name="Singh M."/>
            <person name="Singh A."/>
            <person name="Seah K."/>
            <person name="Emmerich C."/>
        </authorList>
    </citation>
    <scope>NUCLEOTIDE SEQUENCE</scope>
    <source>
        <strain evidence="5">DP1</strain>
    </source>
</reference>
<evidence type="ECO:0000313" key="6">
    <source>
        <dbReference type="Proteomes" id="UP001295684"/>
    </source>
</evidence>
<keyword evidence="6" id="KW-1185">Reference proteome</keyword>
<sequence>MSISNETRKILAELFLNIAEHELNVENARLDLAEQYSFESVVGFNRIDVENIGELDAEDIKLFCEDNAIKCTLGDAARLIDQYDENGNGRLSYTEFCQLILPSTNDNLRALAKSRETEYRYIQSAYLSDPIENSLAKLIKTEIDYQRAIETIKTELNNRYDFSATKCFDVIDKAYPYDSIDRNEIRDFVGEYYTILSEDDLDAIIRRCDTDDDEQISVQEFADVVERTQVNPVIKKFASSFKRSSTLKGSPTKRLSWKGLFSTYRERDPEWRSSYRNHMPDYSYSQRYRSRYGYPYEYSRYHSPDRLSWKNLNNSYRTYLRNPKFYNSDVIYDPYYNRDYRYSILDSFVKRRPASTTKRISLNRRKYDRIDDDDSLEREEVDTLNRRPRTNFRTLSQSLLNYSRSDSRKRLSARNPWRYSLYDGIRNRLSASPSRRIVTHSGYSPAKKALRDKYDVAQELVEEKKIEPKEDRNSSAKKTAKTFHTLGSSEEDLFVESLRELVALDKDLERAKQSLALKTDFTLHDAFKVFDGRDRDQADINDIIEAFNLFRIFPTVEEARLFLSRYDINKNNKLTFDEFCDAFMPLHQGTADILKSRSEEFPNGYYRRRDEFNATTIDAFTRVLQLHLEVEVHAEALRQRHEESPYFRYDSAFSTLNKWGDDYLTGKDFKEMFEKYGFYATNEEIDIIVDRFDKDKDGKISYDEFFDEFSPHSPVKV</sequence>